<reference evidence="1 2" key="1">
    <citation type="journal article" date="2012" name="Stand. Genomic Sci.">
        <title>Complete genome sequence of the sulfur compounds oxidizing chemolithoautotroph Sulfuricurvum kujiense type strain (YK-1(T)).</title>
        <authorList>
            <person name="Han C."/>
            <person name="Kotsyurbenko O."/>
            <person name="Chertkov O."/>
            <person name="Held B."/>
            <person name="Lapidus A."/>
            <person name="Nolan M."/>
            <person name="Lucas S."/>
            <person name="Hammon N."/>
            <person name="Deshpande S."/>
            <person name="Cheng J.F."/>
            <person name="Tapia R."/>
            <person name="Goodwin L.A."/>
            <person name="Pitluck S."/>
            <person name="Liolios K."/>
            <person name="Pagani I."/>
            <person name="Ivanova N."/>
            <person name="Mavromatis K."/>
            <person name="Mikhailova N."/>
            <person name="Pati A."/>
            <person name="Chen A."/>
            <person name="Palaniappan K."/>
            <person name="Land M."/>
            <person name="Hauser L."/>
            <person name="Chang Y.J."/>
            <person name="Jeffries C.D."/>
            <person name="Brambilla E.M."/>
            <person name="Rohde M."/>
            <person name="Spring S."/>
            <person name="Sikorski J."/>
            <person name="Goker M."/>
            <person name="Woyke T."/>
            <person name="Bristow J."/>
            <person name="Eisen J.A."/>
            <person name="Markowitz V."/>
            <person name="Hugenholtz P."/>
            <person name="Kyrpides N.C."/>
            <person name="Klenk H.P."/>
            <person name="Detter J.C."/>
        </authorList>
    </citation>
    <scope>NUCLEOTIDE SEQUENCE [LARGE SCALE GENOMIC DNA]</scope>
    <source>
        <strain evidence="2">ATCC BAA-921 / DSM 16994 / JCM 11577 / YK-1</strain>
    </source>
</reference>
<dbReference type="Proteomes" id="UP000008721">
    <property type="component" value="Plasmid pSULKU02"/>
</dbReference>
<dbReference type="EMBL" id="CP002357">
    <property type="protein sequence ID" value="ADR35342.1"/>
    <property type="molecule type" value="Genomic_DNA"/>
</dbReference>
<dbReference type="RefSeq" id="WP_013449954.1">
    <property type="nucleotide sequence ID" value="NC_014755.1"/>
</dbReference>
<geneLocation type="plasmid" evidence="1 2">
    <name>pSULKU02</name>
</geneLocation>
<dbReference type="AlphaFoldDB" id="E4U3S6"/>
<evidence type="ECO:0000313" key="1">
    <source>
        <dbReference type="EMBL" id="ADR35342.1"/>
    </source>
</evidence>
<name>E4U3S6_SULKY</name>
<keyword evidence="1" id="KW-0614">Plasmid</keyword>
<keyword evidence="2" id="KW-1185">Reference proteome</keyword>
<proteinExistence type="predicted"/>
<dbReference type="OrthoDB" id="5334630at2"/>
<dbReference type="HOGENOM" id="CLU_1895125_0_0_7"/>
<dbReference type="KEGG" id="sku:Sulku_2692"/>
<evidence type="ECO:0000313" key="2">
    <source>
        <dbReference type="Proteomes" id="UP000008721"/>
    </source>
</evidence>
<sequence length="134" mass="16175">MSHVCFSDIDLLIDEGRKEILINPKGERFYFVECDEQHKIFRDAILRYDSDKERYEIEGEQTLYTEHKGMGLDYEKLLCLHPKELIHKKSFFGFTWYNVCGVLKREIRSVYLCQHKEYRIHERSAVISSTYEER</sequence>
<accession>E4U3S6</accession>
<protein>
    <submittedName>
        <fullName evidence="1">Uncharacterized protein</fullName>
    </submittedName>
</protein>
<organism evidence="1 2">
    <name type="scientific">Sulfuricurvum kujiense (strain ATCC BAA-921 / DSM 16994 / JCM 11577 / YK-1)</name>
    <dbReference type="NCBI Taxonomy" id="709032"/>
    <lineage>
        <taxon>Bacteria</taxon>
        <taxon>Pseudomonadati</taxon>
        <taxon>Campylobacterota</taxon>
        <taxon>Epsilonproteobacteria</taxon>
        <taxon>Campylobacterales</taxon>
        <taxon>Sulfurimonadaceae</taxon>
        <taxon>Sulfuricurvum</taxon>
    </lineage>
</organism>
<gene>
    <name evidence="1" type="ordered locus">Sulku_2692</name>
</gene>